<keyword evidence="3" id="KW-1185">Reference proteome</keyword>
<evidence type="ECO:0000313" key="2">
    <source>
        <dbReference type="EMBL" id="WGH93115.1"/>
    </source>
</evidence>
<organism evidence="2 3">
    <name type="scientific">Auritidibacter ignavus</name>
    <dbReference type="NCBI Taxonomy" id="678932"/>
    <lineage>
        <taxon>Bacteria</taxon>
        <taxon>Bacillati</taxon>
        <taxon>Actinomycetota</taxon>
        <taxon>Actinomycetes</taxon>
        <taxon>Micrococcales</taxon>
        <taxon>Micrococcaceae</taxon>
        <taxon>Auritidibacter</taxon>
    </lineage>
</organism>
<gene>
    <name evidence="2" type="ORF">QDX21_12635</name>
</gene>
<name>A0AAJ6AN83_9MICC</name>
<dbReference type="EMBL" id="CP122566">
    <property type="protein sequence ID" value="WGH93115.1"/>
    <property type="molecule type" value="Genomic_DNA"/>
</dbReference>
<protein>
    <submittedName>
        <fullName evidence="2">Uncharacterized protein</fullName>
    </submittedName>
</protein>
<accession>A0AAJ6AN83</accession>
<dbReference type="Proteomes" id="UP001224674">
    <property type="component" value="Chromosome"/>
</dbReference>
<sequence>MPEATDASSTAPTDAPEASESSTETAGTSPSQSLSSEEASEESSKAPELEIESLEETDFSSINFHFSGYSPSDQTTELSLHEGRLELDGEGTQHVTPVFELGDVIHEDLTGNGIVDAAVEIKRYEGNAYDIRWYMWIATEDGPEQSPVPFARSAHCGDVVADVTPVDGGLEVHEFLRYPSDEAPCSDPGSGEQTRVVRAEYVEGLHEWWPVRTDPYPAFGGACHAPRGEEGYPVSTHHTYLVPDEKSAPLSERDPTLDEFPEGPNETMVLGSYDPSRPQDKLYPGWVGVVIKGDRDNLGCAWAPVGD</sequence>
<feature type="region of interest" description="Disordered" evidence="1">
    <location>
        <begin position="1"/>
        <end position="51"/>
    </location>
</feature>
<evidence type="ECO:0000256" key="1">
    <source>
        <dbReference type="SAM" id="MobiDB-lite"/>
    </source>
</evidence>
<reference evidence="2 3" key="1">
    <citation type="submission" date="2023-03" db="EMBL/GenBank/DDBJ databases">
        <title>Complete genome sequences of several Auritidibacter ignavus strains isolated from ear infections.</title>
        <authorList>
            <person name="Baehr T."/>
            <person name="Baumhoegger A.M."/>
        </authorList>
    </citation>
    <scope>NUCLEOTIDE SEQUENCE [LARGE SCALE GENOMIC DNA]</scope>
    <source>
        <strain evidence="2 3">BABAE-6</strain>
    </source>
</reference>
<dbReference type="AlphaFoldDB" id="A0AAJ6AN83"/>
<feature type="compositionally biased region" description="Low complexity" evidence="1">
    <location>
        <begin position="1"/>
        <end position="37"/>
    </location>
</feature>
<dbReference type="RefSeq" id="WP_279674841.1">
    <property type="nucleotide sequence ID" value="NZ_CP122566.1"/>
</dbReference>
<proteinExistence type="predicted"/>
<evidence type="ECO:0000313" key="3">
    <source>
        <dbReference type="Proteomes" id="UP001224674"/>
    </source>
</evidence>